<dbReference type="GO" id="GO:1902600">
    <property type="term" value="P:proton transmembrane transport"/>
    <property type="evidence" value="ECO:0007669"/>
    <property type="project" value="InterPro"/>
</dbReference>
<evidence type="ECO:0000256" key="7">
    <source>
        <dbReference type="ARBA" id="ARBA00022958"/>
    </source>
</evidence>
<feature type="transmembrane region" description="Helical" evidence="11">
    <location>
        <begin position="363"/>
        <end position="382"/>
    </location>
</feature>
<dbReference type="KEGG" id="sand:H3309_09680"/>
<proteinExistence type="inferred from homology"/>
<feature type="transmembrane region" description="Helical" evidence="11">
    <location>
        <begin position="35"/>
        <end position="54"/>
    </location>
</feature>
<organism evidence="13 14">
    <name type="scientific">Sandaracinobacteroides saxicola</name>
    <dbReference type="NCBI Taxonomy" id="2759707"/>
    <lineage>
        <taxon>Bacteria</taxon>
        <taxon>Pseudomonadati</taxon>
        <taxon>Pseudomonadota</taxon>
        <taxon>Alphaproteobacteria</taxon>
        <taxon>Sphingomonadales</taxon>
        <taxon>Sphingosinicellaceae</taxon>
        <taxon>Sandaracinobacteroides</taxon>
    </lineage>
</organism>
<keyword evidence="3" id="KW-0813">Transport</keyword>
<evidence type="ECO:0000256" key="1">
    <source>
        <dbReference type="ARBA" id="ARBA00004127"/>
    </source>
</evidence>
<evidence type="ECO:0000256" key="8">
    <source>
        <dbReference type="ARBA" id="ARBA00022989"/>
    </source>
</evidence>
<dbReference type="Gene3D" id="3.40.50.720">
    <property type="entry name" value="NAD(P)-binding Rossmann-like Domain"/>
    <property type="match status" value="1"/>
</dbReference>
<comment type="similarity">
    <text evidence="2">Belongs to the monovalent cation:proton antiporter 2 (CPA2) transporter (TC 2.A.37) family.</text>
</comment>
<dbReference type="InterPro" id="IPR003148">
    <property type="entry name" value="RCK_N"/>
</dbReference>
<feature type="transmembrane region" description="Helical" evidence="11">
    <location>
        <begin position="273"/>
        <end position="294"/>
    </location>
</feature>
<evidence type="ECO:0000256" key="11">
    <source>
        <dbReference type="SAM" id="Phobius"/>
    </source>
</evidence>
<keyword evidence="8 11" id="KW-1133">Transmembrane helix</keyword>
<feature type="transmembrane region" description="Helical" evidence="11">
    <location>
        <begin position="152"/>
        <end position="174"/>
    </location>
</feature>
<dbReference type="EMBL" id="CP059851">
    <property type="protein sequence ID" value="QMW21687.1"/>
    <property type="molecule type" value="Genomic_DNA"/>
</dbReference>
<dbReference type="GO" id="GO:0006813">
    <property type="term" value="P:potassium ion transport"/>
    <property type="evidence" value="ECO:0007669"/>
    <property type="project" value="UniProtKB-KW"/>
</dbReference>
<dbReference type="InterPro" id="IPR036291">
    <property type="entry name" value="NAD(P)-bd_dom_sf"/>
</dbReference>
<name>A0A7G5IE95_9SPHN</name>
<dbReference type="GO" id="GO:0015297">
    <property type="term" value="F:antiporter activity"/>
    <property type="evidence" value="ECO:0007669"/>
    <property type="project" value="UniProtKB-KW"/>
</dbReference>
<dbReference type="NCBIfam" id="TIGR00932">
    <property type="entry name" value="2a37"/>
    <property type="match status" value="1"/>
</dbReference>
<protein>
    <submittedName>
        <fullName evidence="13">Cation:proton antiporter</fullName>
    </submittedName>
</protein>
<sequence>MAGAAETGLLTDAVVYLAAAAAMVPLFTRARLGAVLGYLAGGVLIGPHVLGLIGDPASTLKFAEFGIVLLLFVIGLELKPSRLWSLRRDIFGLGTAQVLLCGAALTGVLLLLTSLSWQAALVVGLPLALSSTALVVQLLRERDQLNTPLGERVFSVLLLQDLAIVPLLTVVAALSRNPDPNAPEGWVQALYTVGALLGLVLAGRFVLNPMLRVIGTLGAREVFVVTALLTVLGSALLMASLGLSMALGAFVAGVMLADSSYRHELEADIEPFRGLLLGLFFLSVGMSLDLRVLWENVGLVLALVVALVLVKTAVMTGLARLFGSSWKEAFSTGLLLSQGGEFAFVVFGAATAGLLIAPGAASMFAAVVTLSMALTPPLLGLWRRWKARGVSSEGLALPEEAGEGAAIVVGYGRFGQIVTQMLHARGVEVTLIDVKPEQIERSNQFGWKVYYGDGFRVDVLRAAGAERAQLLVIAADGPWAPTRLLPIRDAFPQLEIVARAHDRRHYIDLRRADQELIVRELFLGAVEVGRMALRALGNDEEAVDAIEAEFRRRDAERLALQAATGDIMAGRDSVFRPGTSWTPEIALGEIPFAGVEAEKVS</sequence>
<evidence type="ECO:0000256" key="4">
    <source>
        <dbReference type="ARBA" id="ARBA00022449"/>
    </source>
</evidence>
<dbReference type="GO" id="GO:0005886">
    <property type="term" value="C:plasma membrane"/>
    <property type="evidence" value="ECO:0007669"/>
    <property type="project" value="TreeGrafter"/>
</dbReference>
<evidence type="ECO:0000259" key="12">
    <source>
        <dbReference type="PROSITE" id="PS51201"/>
    </source>
</evidence>
<gene>
    <name evidence="13" type="ORF">H3309_09680</name>
</gene>
<evidence type="ECO:0000313" key="13">
    <source>
        <dbReference type="EMBL" id="QMW21687.1"/>
    </source>
</evidence>
<evidence type="ECO:0000256" key="6">
    <source>
        <dbReference type="ARBA" id="ARBA00022692"/>
    </source>
</evidence>
<dbReference type="PANTHER" id="PTHR46157:SF8">
    <property type="entry name" value="GLUTATHIONE-REGULATED POTASSIUM-EFFLUX SYSTEM PROTEIN"/>
    <property type="match status" value="1"/>
</dbReference>
<keyword evidence="5" id="KW-0633">Potassium transport</keyword>
<dbReference type="SUPFAM" id="SSF51735">
    <property type="entry name" value="NAD(P)-binding Rossmann-fold domains"/>
    <property type="match status" value="1"/>
</dbReference>
<dbReference type="InterPro" id="IPR038770">
    <property type="entry name" value="Na+/solute_symporter_sf"/>
</dbReference>
<keyword evidence="4" id="KW-0050">Antiport</keyword>
<feature type="transmembrane region" description="Helical" evidence="11">
    <location>
        <begin position="186"/>
        <end position="207"/>
    </location>
</feature>
<keyword evidence="9" id="KW-0406">Ion transport</keyword>
<feature type="transmembrane region" description="Helical" evidence="11">
    <location>
        <begin position="219"/>
        <end position="237"/>
    </location>
</feature>
<dbReference type="AlphaFoldDB" id="A0A7G5IE95"/>
<comment type="subcellular location">
    <subcellularLocation>
        <location evidence="1">Endomembrane system</location>
        <topology evidence="1">Multi-pass membrane protein</topology>
    </subcellularLocation>
</comment>
<evidence type="ECO:0000256" key="9">
    <source>
        <dbReference type="ARBA" id="ARBA00023065"/>
    </source>
</evidence>
<keyword evidence="7" id="KW-0630">Potassium</keyword>
<feature type="transmembrane region" description="Helical" evidence="11">
    <location>
        <begin position="300"/>
        <end position="322"/>
    </location>
</feature>
<reference evidence="13 14" key="1">
    <citation type="submission" date="2020-07" db="EMBL/GenBank/DDBJ databases">
        <title>Complete genome sequence for Sandaracinobacter sp. M6.</title>
        <authorList>
            <person name="Tang Y."/>
            <person name="Liu Q."/>
            <person name="Guo Z."/>
            <person name="Lei P."/>
            <person name="Huang B."/>
        </authorList>
    </citation>
    <scope>NUCLEOTIDE SEQUENCE [LARGE SCALE GENOMIC DNA]</scope>
    <source>
        <strain evidence="13 14">M6</strain>
    </source>
</reference>
<evidence type="ECO:0000313" key="14">
    <source>
        <dbReference type="Proteomes" id="UP000515292"/>
    </source>
</evidence>
<feature type="transmembrane region" description="Helical" evidence="11">
    <location>
        <begin position="334"/>
        <end position="357"/>
    </location>
</feature>
<dbReference type="FunFam" id="3.40.50.720:FF:000036">
    <property type="entry name" value="Glutathione-regulated potassium-efflux system protein KefB"/>
    <property type="match status" value="1"/>
</dbReference>
<dbReference type="Pfam" id="PF00999">
    <property type="entry name" value="Na_H_Exchanger"/>
    <property type="match status" value="1"/>
</dbReference>
<dbReference type="InterPro" id="IPR006153">
    <property type="entry name" value="Cation/H_exchanger_TM"/>
</dbReference>
<feature type="transmembrane region" description="Helical" evidence="11">
    <location>
        <begin position="90"/>
        <end position="113"/>
    </location>
</feature>
<feature type="transmembrane region" description="Helical" evidence="11">
    <location>
        <begin position="60"/>
        <end position="78"/>
    </location>
</feature>
<dbReference type="Pfam" id="PF02254">
    <property type="entry name" value="TrkA_N"/>
    <property type="match status" value="1"/>
</dbReference>
<dbReference type="GO" id="GO:0012505">
    <property type="term" value="C:endomembrane system"/>
    <property type="evidence" value="ECO:0007669"/>
    <property type="project" value="UniProtKB-SubCell"/>
</dbReference>
<dbReference type="PANTHER" id="PTHR46157">
    <property type="entry name" value="K(+) EFFLUX ANTIPORTER 3, CHLOROPLASTIC"/>
    <property type="match status" value="1"/>
</dbReference>
<dbReference type="PROSITE" id="PS51201">
    <property type="entry name" value="RCK_N"/>
    <property type="match status" value="1"/>
</dbReference>
<dbReference type="Proteomes" id="UP000515292">
    <property type="component" value="Chromosome"/>
</dbReference>
<keyword evidence="14" id="KW-1185">Reference proteome</keyword>
<evidence type="ECO:0000256" key="2">
    <source>
        <dbReference type="ARBA" id="ARBA00005551"/>
    </source>
</evidence>
<feature type="transmembrane region" description="Helical" evidence="11">
    <location>
        <begin position="13"/>
        <end position="28"/>
    </location>
</feature>
<evidence type="ECO:0000256" key="10">
    <source>
        <dbReference type="ARBA" id="ARBA00023136"/>
    </source>
</evidence>
<evidence type="ECO:0000256" key="3">
    <source>
        <dbReference type="ARBA" id="ARBA00022448"/>
    </source>
</evidence>
<accession>A0A7G5IE95</accession>
<dbReference type="InterPro" id="IPR004771">
    <property type="entry name" value="K/H_exchanger"/>
</dbReference>
<keyword evidence="6 11" id="KW-0812">Transmembrane</keyword>
<evidence type="ECO:0000256" key="5">
    <source>
        <dbReference type="ARBA" id="ARBA00022538"/>
    </source>
</evidence>
<dbReference type="RefSeq" id="WP_182294533.1">
    <property type="nucleotide sequence ID" value="NZ_CP059851.1"/>
</dbReference>
<keyword evidence="10 11" id="KW-0472">Membrane</keyword>
<feature type="transmembrane region" description="Helical" evidence="11">
    <location>
        <begin position="119"/>
        <end position="140"/>
    </location>
</feature>
<feature type="domain" description="RCK N-terminal" evidence="12">
    <location>
        <begin position="403"/>
        <end position="516"/>
    </location>
</feature>
<dbReference type="GO" id="GO:0008324">
    <property type="term" value="F:monoatomic cation transmembrane transporter activity"/>
    <property type="evidence" value="ECO:0007669"/>
    <property type="project" value="InterPro"/>
</dbReference>
<dbReference type="Gene3D" id="1.20.1530.20">
    <property type="match status" value="1"/>
</dbReference>